<evidence type="ECO:0000313" key="6">
    <source>
        <dbReference type="Proteomes" id="UP000175989"/>
    </source>
</evidence>
<dbReference type="GO" id="GO:0003700">
    <property type="term" value="F:DNA-binding transcription factor activity"/>
    <property type="evidence" value="ECO:0007669"/>
    <property type="project" value="InterPro"/>
</dbReference>
<dbReference type="GO" id="GO:0043565">
    <property type="term" value="F:sequence-specific DNA binding"/>
    <property type="evidence" value="ECO:0007669"/>
    <property type="project" value="InterPro"/>
</dbReference>
<dbReference type="Pfam" id="PF02311">
    <property type="entry name" value="AraC_binding"/>
    <property type="match status" value="1"/>
</dbReference>
<keyword evidence="2" id="KW-0238">DNA-binding</keyword>
<evidence type="ECO:0000256" key="2">
    <source>
        <dbReference type="ARBA" id="ARBA00023125"/>
    </source>
</evidence>
<protein>
    <submittedName>
        <fullName evidence="5">HTH-type transcriptional activator RhaS</fullName>
    </submittedName>
</protein>
<feature type="domain" description="HTH araC/xylS-type" evidence="4">
    <location>
        <begin position="199"/>
        <end position="297"/>
    </location>
</feature>
<dbReference type="Pfam" id="PF12833">
    <property type="entry name" value="HTH_18"/>
    <property type="match status" value="1"/>
</dbReference>
<accession>A0A1E7X520</accession>
<dbReference type="SMART" id="SM00342">
    <property type="entry name" value="HTH_ARAC"/>
    <property type="match status" value="1"/>
</dbReference>
<dbReference type="EMBL" id="LROM01000059">
    <property type="protein sequence ID" value="OFA07585.1"/>
    <property type="molecule type" value="Genomic_DNA"/>
</dbReference>
<gene>
    <name evidence="5" type="primary">rhaS_3</name>
    <name evidence="5" type="ORF">DUPY_11290</name>
</gene>
<sequence length="301" mass="34128">MAVPLPGNAIARLDYEPPEKYNLDIEVFRLAELWPRKTKEHFRHAHRIEFHQLMVVTEGRCTHTIDFDQVACEAGTVLMVTPGQAQQFDVDSAWDGWLLLFQSDFLLPSGTAQGNRRLEPDLAWPGQPMHLDAPLQRLVADAVTQLHHDTQLPAPRGELHSLLRHQLHALLIRLGMAWGEREAASADHPVSAGERQRHRRFRHLVEQRFGQWHQVQEYAAALGCSDKTLNRAVLAAADRTAKALIVERIMLEAKRLLAHTALPVAVVGNHVGFDEPTNFTKFFRREAAMLPGAFRALHHRK</sequence>
<comment type="caution">
    <text evidence="5">The sequence shown here is derived from an EMBL/GenBank/DDBJ whole genome shotgun (WGS) entry which is preliminary data.</text>
</comment>
<name>A0A1E7X520_9BURK</name>
<dbReference type="AlphaFoldDB" id="A0A1E7X520"/>
<keyword evidence="1" id="KW-0805">Transcription regulation</keyword>
<dbReference type="InterPro" id="IPR003313">
    <property type="entry name" value="AraC-bd"/>
</dbReference>
<dbReference type="PANTHER" id="PTHR43280:SF32">
    <property type="entry name" value="TRANSCRIPTIONAL REGULATORY PROTEIN"/>
    <property type="match status" value="1"/>
</dbReference>
<dbReference type="Proteomes" id="UP000175989">
    <property type="component" value="Unassembled WGS sequence"/>
</dbReference>
<organism evidence="5 6">
    <name type="scientific">Duganella phyllosphaerae</name>
    <dbReference type="NCBI Taxonomy" id="762836"/>
    <lineage>
        <taxon>Bacteria</taxon>
        <taxon>Pseudomonadati</taxon>
        <taxon>Pseudomonadota</taxon>
        <taxon>Betaproteobacteria</taxon>
        <taxon>Burkholderiales</taxon>
        <taxon>Oxalobacteraceae</taxon>
        <taxon>Telluria group</taxon>
        <taxon>Duganella</taxon>
    </lineage>
</organism>
<dbReference type="Gene3D" id="2.60.120.10">
    <property type="entry name" value="Jelly Rolls"/>
    <property type="match status" value="1"/>
</dbReference>
<dbReference type="RefSeq" id="WP_167359036.1">
    <property type="nucleotide sequence ID" value="NZ_LROM01000059.1"/>
</dbReference>
<proteinExistence type="predicted"/>
<evidence type="ECO:0000259" key="4">
    <source>
        <dbReference type="PROSITE" id="PS01124"/>
    </source>
</evidence>
<dbReference type="SUPFAM" id="SSF46689">
    <property type="entry name" value="Homeodomain-like"/>
    <property type="match status" value="1"/>
</dbReference>
<dbReference type="InterPro" id="IPR018060">
    <property type="entry name" value="HTH_AraC"/>
</dbReference>
<dbReference type="InterPro" id="IPR014710">
    <property type="entry name" value="RmlC-like_jellyroll"/>
</dbReference>
<keyword evidence="6" id="KW-1185">Reference proteome</keyword>
<evidence type="ECO:0000256" key="1">
    <source>
        <dbReference type="ARBA" id="ARBA00023015"/>
    </source>
</evidence>
<dbReference type="InterPro" id="IPR037923">
    <property type="entry name" value="HTH-like"/>
</dbReference>
<dbReference type="PATRIC" id="fig|762836.4.peg.1179"/>
<dbReference type="Gene3D" id="1.10.10.60">
    <property type="entry name" value="Homeodomain-like"/>
    <property type="match status" value="1"/>
</dbReference>
<reference evidence="6" key="1">
    <citation type="journal article" date="2016" name="Front. Microbiol.">
        <title>Molecular Keys to the Janthinobacterium and Duganella spp. Interaction with the Plant Pathogen Fusarium graminearum.</title>
        <authorList>
            <person name="Haack F.S."/>
            <person name="Poehlein A."/>
            <person name="Kroger C."/>
            <person name="Voigt C.A."/>
            <person name="Piepenbring M."/>
            <person name="Bode H.B."/>
            <person name="Daniel R."/>
            <person name="Schafer W."/>
            <person name="Streit W.R."/>
        </authorList>
    </citation>
    <scope>NUCLEOTIDE SEQUENCE [LARGE SCALE GENOMIC DNA]</scope>
    <source>
        <strain evidence="6">T54</strain>
    </source>
</reference>
<evidence type="ECO:0000313" key="5">
    <source>
        <dbReference type="EMBL" id="OFA07585.1"/>
    </source>
</evidence>
<dbReference type="InterPro" id="IPR009057">
    <property type="entry name" value="Homeodomain-like_sf"/>
</dbReference>
<dbReference type="SUPFAM" id="SSF51215">
    <property type="entry name" value="Regulatory protein AraC"/>
    <property type="match status" value="1"/>
</dbReference>
<keyword evidence="3" id="KW-0804">Transcription</keyword>
<dbReference type="PROSITE" id="PS01124">
    <property type="entry name" value="HTH_ARAC_FAMILY_2"/>
    <property type="match status" value="1"/>
</dbReference>
<evidence type="ECO:0000256" key="3">
    <source>
        <dbReference type="ARBA" id="ARBA00023163"/>
    </source>
</evidence>
<dbReference type="PANTHER" id="PTHR43280">
    <property type="entry name" value="ARAC-FAMILY TRANSCRIPTIONAL REGULATOR"/>
    <property type="match status" value="1"/>
</dbReference>